<comment type="caution">
    <text evidence="2">The sequence shown here is derived from an EMBL/GenBank/DDBJ whole genome shotgun (WGS) entry which is preliminary data.</text>
</comment>
<accession>A0A917AXL9</accession>
<gene>
    <name evidence="2" type="ORF">GCM10007140_30270</name>
</gene>
<organism evidence="2 3">
    <name type="scientific">Priestia taiwanensis</name>
    <dbReference type="NCBI Taxonomy" id="1347902"/>
    <lineage>
        <taxon>Bacteria</taxon>
        <taxon>Bacillati</taxon>
        <taxon>Bacillota</taxon>
        <taxon>Bacilli</taxon>
        <taxon>Bacillales</taxon>
        <taxon>Bacillaceae</taxon>
        <taxon>Priestia</taxon>
    </lineage>
</organism>
<keyword evidence="1" id="KW-0812">Transmembrane</keyword>
<keyword evidence="3" id="KW-1185">Reference proteome</keyword>
<dbReference type="Proteomes" id="UP000605259">
    <property type="component" value="Unassembled WGS sequence"/>
</dbReference>
<reference evidence="2" key="2">
    <citation type="submission" date="2020-09" db="EMBL/GenBank/DDBJ databases">
        <authorList>
            <person name="Sun Q."/>
            <person name="Zhou Y."/>
        </authorList>
    </citation>
    <scope>NUCLEOTIDE SEQUENCE</scope>
    <source>
        <strain evidence="2">CGMCC 1.12698</strain>
    </source>
</reference>
<dbReference type="EMBL" id="BMFK01000003">
    <property type="protein sequence ID" value="GGE78626.1"/>
    <property type="molecule type" value="Genomic_DNA"/>
</dbReference>
<reference evidence="2" key="1">
    <citation type="journal article" date="2014" name="Int. J. Syst. Evol. Microbiol.">
        <title>Complete genome sequence of Corynebacterium casei LMG S-19264T (=DSM 44701T), isolated from a smear-ripened cheese.</title>
        <authorList>
            <consortium name="US DOE Joint Genome Institute (JGI-PGF)"/>
            <person name="Walter F."/>
            <person name="Albersmeier A."/>
            <person name="Kalinowski J."/>
            <person name="Ruckert C."/>
        </authorList>
    </citation>
    <scope>NUCLEOTIDE SEQUENCE</scope>
    <source>
        <strain evidence="2">CGMCC 1.12698</strain>
    </source>
</reference>
<dbReference type="RefSeq" id="WP_188389342.1">
    <property type="nucleotide sequence ID" value="NZ_BMFK01000003.1"/>
</dbReference>
<evidence type="ECO:0000313" key="2">
    <source>
        <dbReference type="EMBL" id="GGE78626.1"/>
    </source>
</evidence>
<evidence type="ECO:0000313" key="3">
    <source>
        <dbReference type="Proteomes" id="UP000605259"/>
    </source>
</evidence>
<feature type="transmembrane region" description="Helical" evidence="1">
    <location>
        <begin position="12"/>
        <end position="32"/>
    </location>
</feature>
<proteinExistence type="predicted"/>
<dbReference type="AlphaFoldDB" id="A0A917AXL9"/>
<evidence type="ECO:0000256" key="1">
    <source>
        <dbReference type="SAM" id="Phobius"/>
    </source>
</evidence>
<sequence>MISRFNSIFKRKGIVMPLTIIFSAIFVSDLIFYGEFNLSAFGGALYFGATLGSIIYDQKVQVSNE</sequence>
<feature type="transmembrane region" description="Helical" evidence="1">
    <location>
        <begin position="38"/>
        <end position="56"/>
    </location>
</feature>
<keyword evidence="1" id="KW-1133">Transmembrane helix</keyword>
<name>A0A917AXL9_9BACI</name>
<keyword evidence="1" id="KW-0472">Membrane</keyword>
<protein>
    <submittedName>
        <fullName evidence="2">Uncharacterized protein</fullName>
    </submittedName>
</protein>